<sequence>MRILSIHASSMWYHATRKTKLAEPIIVREDRMEECVVLFCCIEKLDENNPDRVIMSAHQNILQRLDNLKVRKVLIYPYAHLTSSLGSPQVALSILKGLKDIFQSEQIEVKRAPFGWYKEFEIRGKGHPLADLSMTICPYEGTECDFTCPYCHHPFQEADAEEVGRQSADHAGIYSERQAKIGEKR</sequence>
<dbReference type="GO" id="GO:0005737">
    <property type="term" value="C:cytoplasm"/>
    <property type="evidence" value="ECO:0007669"/>
    <property type="project" value="InterPro"/>
</dbReference>
<dbReference type="RefSeq" id="WP_012617822.1">
    <property type="nucleotide sequence ID" value="NC_011832.1"/>
</dbReference>
<feature type="region of interest" description="Disordered" evidence="1">
    <location>
        <begin position="166"/>
        <end position="185"/>
    </location>
</feature>
<evidence type="ECO:0000313" key="3">
    <source>
        <dbReference type="EMBL" id="ACL16503.1"/>
    </source>
</evidence>
<dbReference type="Proteomes" id="UP000002457">
    <property type="component" value="Chromosome"/>
</dbReference>
<proteinExistence type="predicted"/>
<dbReference type="GO" id="GO:0005524">
    <property type="term" value="F:ATP binding"/>
    <property type="evidence" value="ECO:0007669"/>
    <property type="project" value="InterPro"/>
</dbReference>
<evidence type="ECO:0000259" key="2">
    <source>
        <dbReference type="Pfam" id="PF08915"/>
    </source>
</evidence>
<dbReference type="AlphaFoldDB" id="B8GH98"/>
<dbReference type="InterPro" id="IPR023509">
    <property type="entry name" value="DTD-like_sf"/>
</dbReference>
<dbReference type="eggNOG" id="arCOG00401">
    <property type="taxonomic scope" value="Archaea"/>
</dbReference>
<accession>B8GH98</accession>
<dbReference type="KEGG" id="mpl:Mpal_1160"/>
<organism evidence="3 4">
    <name type="scientific">Methanosphaerula palustris (strain ATCC BAA-1556 / DSM 19958 / E1-9c)</name>
    <dbReference type="NCBI Taxonomy" id="521011"/>
    <lineage>
        <taxon>Archaea</taxon>
        <taxon>Methanobacteriati</taxon>
        <taxon>Methanobacteriota</taxon>
        <taxon>Stenosarchaea group</taxon>
        <taxon>Methanomicrobia</taxon>
        <taxon>Methanomicrobiales</taxon>
        <taxon>Methanoregulaceae</taxon>
        <taxon>Methanosphaerula</taxon>
    </lineage>
</organism>
<feature type="domain" description="Threonyl-tRNA synthetase editing" evidence="2">
    <location>
        <begin position="1"/>
        <end position="136"/>
    </location>
</feature>
<evidence type="ECO:0000313" key="4">
    <source>
        <dbReference type="Proteomes" id="UP000002457"/>
    </source>
</evidence>
<dbReference type="InterPro" id="IPR015011">
    <property type="entry name" value="Threonyl-tRNA_syn_edit_dom_arc"/>
</dbReference>
<evidence type="ECO:0000256" key="1">
    <source>
        <dbReference type="SAM" id="MobiDB-lite"/>
    </source>
</evidence>
<keyword evidence="3" id="KW-0030">Aminoacyl-tRNA synthetase</keyword>
<name>B8GH98_METPE</name>
<keyword evidence="4" id="KW-1185">Reference proteome</keyword>
<dbReference type="OrthoDB" id="372136at2157"/>
<dbReference type="STRING" id="521011.Mpal_1160"/>
<gene>
    <name evidence="3" type="ordered locus">Mpal_1160</name>
</gene>
<dbReference type="GeneID" id="7270425"/>
<protein>
    <submittedName>
        <fullName evidence="3">Threonyl-tRNA synthetase editing domain protein</fullName>
    </submittedName>
</protein>
<dbReference type="Gene3D" id="3.50.80.10">
    <property type="entry name" value="D-tyrosyl-tRNA(Tyr) deacylase"/>
    <property type="match status" value="1"/>
</dbReference>
<keyword evidence="3" id="KW-0436">Ligase</keyword>
<dbReference type="EMBL" id="CP001338">
    <property type="protein sequence ID" value="ACL16503.1"/>
    <property type="molecule type" value="Genomic_DNA"/>
</dbReference>
<dbReference type="GO" id="GO:0004829">
    <property type="term" value="F:threonine-tRNA ligase activity"/>
    <property type="evidence" value="ECO:0007669"/>
    <property type="project" value="InterPro"/>
</dbReference>
<reference evidence="3 4" key="1">
    <citation type="journal article" date="2015" name="Genome Announc.">
        <title>Complete Genome Sequence of Methanosphaerula palustris E1-9CT, a Hydrogenotrophic Methanogen Isolated from a Minerotrophic Fen Peatland.</title>
        <authorList>
            <person name="Cadillo-Quiroz H."/>
            <person name="Browne P."/>
            <person name="Kyrpides N."/>
            <person name="Woyke T."/>
            <person name="Goodwin L."/>
            <person name="Detter C."/>
            <person name="Yavitt J.B."/>
            <person name="Zinder S.H."/>
        </authorList>
    </citation>
    <scope>NUCLEOTIDE SEQUENCE [LARGE SCALE GENOMIC DNA]</scope>
    <source>
        <strain evidence="4">ATCC BAA-1556 / DSM 19958 / E1-9c</strain>
    </source>
</reference>
<dbReference type="GO" id="GO:0008270">
    <property type="term" value="F:zinc ion binding"/>
    <property type="evidence" value="ECO:0007669"/>
    <property type="project" value="InterPro"/>
</dbReference>
<dbReference type="Pfam" id="PF08915">
    <property type="entry name" value="tRNA-Thr_ED"/>
    <property type="match status" value="1"/>
</dbReference>
<dbReference type="HOGENOM" id="CLU_140792_0_0_2"/>